<gene>
    <name evidence="3" type="ORF">EV678_2530</name>
</gene>
<dbReference type="InterPro" id="IPR000014">
    <property type="entry name" value="PAS"/>
</dbReference>
<dbReference type="InterPro" id="IPR046947">
    <property type="entry name" value="LytR-like"/>
</dbReference>
<dbReference type="Gene3D" id="3.30.450.20">
    <property type="entry name" value="PAS domain"/>
    <property type="match status" value="1"/>
</dbReference>
<dbReference type="InterPro" id="IPR035965">
    <property type="entry name" value="PAS-like_dom_sf"/>
</dbReference>
<feature type="domain" description="PAS" evidence="1">
    <location>
        <begin position="1"/>
        <end position="70"/>
    </location>
</feature>
<name>A0ABY0IRA4_9RHOO</name>
<protein>
    <submittedName>
        <fullName evidence="3">LytTR family transcriptional regulator</fullName>
    </submittedName>
</protein>
<sequence length="237" mass="26191">MESLEYLLQKMDPGVVMLDREGRIRQLNPAARQLLQRYHPALEGRAVVDLHPEPSRRKIAWLLQEAAAGDTPVPVTMTINTPDRPLLLSISRLESSDGAGEAAAGFCLLLYDYRGLTALPQAAAEEGRLAKLPVLLQGGTALVDPAEVVHLQAEGHYARLYTARESFLCHLSLAQLERRLDPEQFLRIHRRHLIAVAHAARLERQEGRPSVVMATFPASRLPIGRSRAAAVAARLGW</sequence>
<accession>A0ABY0IRA4</accession>
<dbReference type="SUPFAM" id="SSF55785">
    <property type="entry name" value="PYP-like sensor domain (PAS domain)"/>
    <property type="match status" value="1"/>
</dbReference>
<proteinExistence type="predicted"/>
<organism evidence="3 4">
    <name type="scientific">Azospira oryzae</name>
    <dbReference type="NCBI Taxonomy" id="146939"/>
    <lineage>
        <taxon>Bacteria</taxon>
        <taxon>Pseudomonadati</taxon>
        <taxon>Pseudomonadota</taxon>
        <taxon>Betaproteobacteria</taxon>
        <taxon>Rhodocyclales</taxon>
        <taxon>Rhodocyclaceae</taxon>
        <taxon>Azospira</taxon>
    </lineage>
</organism>
<dbReference type="PANTHER" id="PTHR37299:SF1">
    <property type="entry name" value="STAGE 0 SPORULATION PROTEIN A HOMOLOG"/>
    <property type="match status" value="1"/>
</dbReference>
<dbReference type="SMART" id="SM00850">
    <property type="entry name" value="LytTR"/>
    <property type="match status" value="1"/>
</dbReference>
<dbReference type="PANTHER" id="PTHR37299">
    <property type="entry name" value="TRANSCRIPTIONAL REGULATOR-RELATED"/>
    <property type="match status" value="1"/>
</dbReference>
<dbReference type="SMART" id="SM00091">
    <property type="entry name" value="PAS"/>
    <property type="match status" value="1"/>
</dbReference>
<dbReference type="RefSeq" id="WP_014235710.1">
    <property type="nucleotide sequence ID" value="NZ_SHKM01000002.1"/>
</dbReference>
<dbReference type="Pfam" id="PF04397">
    <property type="entry name" value="LytTR"/>
    <property type="match status" value="1"/>
</dbReference>
<feature type="domain" description="HTH LytTR-type" evidence="2">
    <location>
        <begin position="132"/>
        <end position="237"/>
    </location>
</feature>
<dbReference type="EMBL" id="SHKM01000002">
    <property type="protein sequence ID" value="RZT76651.1"/>
    <property type="molecule type" value="Genomic_DNA"/>
</dbReference>
<evidence type="ECO:0000259" key="1">
    <source>
        <dbReference type="PROSITE" id="PS50112"/>
    </source>
</evidence>
<dbReference type="PROSITE" id="PS50930">
    <property type="entry name" value="HTH_LYTTR"/>
    <property type="match status" value="1"/>
</dbReference>
<reference evidence="3 4" key="1">
    <citation type="submission" date="2019-02" db="EMBL/GenBank/DDBJ databases">
        <title>Genomic Encyclopedia of Type Strains, Phase IV (KMG-IV): sequencing the most valuable type-strain genomes for metagenomic binning, comparative biology and taxonomic classification.</title>
        <authorList>
            <person name="Goeker M."/>
        </authorList>
    </citation>
    <scope>NUCLEOTIDE SEQUENCE [LARGE SCALE GENOMIC DNA]</scope>
    <source>
        <strain evidence="3 4">DSM 21223</strain>
    </source>
</reference>
<evidence type="ECO:0000313" key="3">
    <source>
        <dbReference type="EMBL" id="RZT76651.1"/>
    </source>
</evidence>
<dbReference type="InterPro" id="IPR007492">
    <property type="entry name" value="LytTR_DNA-bd_dom"/>
</dbReference>
<dbReference type="Gene3D" id="2.40.50.1020">
    <property type="entry name" value="LytTr DNA-binding domain"/>
    <property type="match status" value="1"/>
</dbReference>
<dbReference type="CDD" id="cd00130">
    <property type="entry name" value="PAS"/>
    <property type="match status" value="1"/>
</dbReference>
<dbReference type="InterPro" id="IPR013656">
    <property type="entry name" value="PAS_4"/>
</dbReference>
<comment type="caution">
    <text evidence="3">The sequence shown here is derived from an EMBL/GenBank/DDBJ whole genome shotgun (WGS) entry which is preliminary data.</text>
</comment>
<evidence type="ECO:0000259" key="2">
    <source>
        <dbReference type="PROSITE" id="PS50930"/>
    </source>
</evidence>
<evidence type="ECO:0000313" key="4">
    <source>
        <dbReference type="Proteomes" id="UP000292136"/>
    </source>
</evidence>
<dbReference type="PROSITE" id="PS50112">
    <property type="entry name" value="PAS"/>
    <property type="match status" value="1"/>
</dbReference>
<keyword evidence="4" id="KW-1185">Reference proteome</keyword>
<dbReference type="Pfam" id="PF08448">
    <property type="entry name" value="PAS_4"/>
    <property type="match status" value="1"/>
</dbReference>
<dbReference type="Proteomes" id="UP000292136">
    <property type="component" value="Unassembled WGS sequence"/>
</dbReference>